<evidence type="ECO:0000313" key="1">
    <source>
        <dbReference type="EMBL" id="AVO23040.1"/>
    </source>
</evidence>
<keyword evidence="2" id="KW-1185">Reference proteome</keyword>
<accession>A0A2P1JUL2</accession>
<proteinExistence type="predicted"/>
<reference evidence="2" key="1">
    <citation type="submission" date="2018-02" db="EMBL/GenBank/DDBJ databases">
        <authorList>
            <person name="Cohen D.B."/>
            <person name="Kent A.D."/>
        </authorList>
    </citation>
    <scope>NUCLEOTIDE SEQUENCE [LARGE SCALE GENOMIC DNA]</scope>
</reference>
<name>A0A2P1JUL2_9CAUD</name>
<evidence type="ECO:0000313" key="2">
    <source>
        <dbReference type="Proteomes" id="UP000241367"/>
    </source>
</evidence>
<organism evidence="1 2">
    <name type="scientific">Bacillus phage Anath</name>
    <dbReference type="NCBI Taxonomy" id="2108114"/>
    <lineage>
        <taxon>Viruses</taxon>
        <taxon>Duplodnaviria</taxon>
        <taxon>Heunggongvirae</taxon>
        <taxon>Uroviricota</taxon>
        <taxon>Caudoviricetes</taxon>
        <taxon>Ehrlichviridae</taxon>
        <taxon>Anathvirus</taxon>
        <taxon>Anathvirus anath</taxon>
    </lineage>
</organism>
<protein>
    <submittedName>
        <fullName evidence="1">Uncharacterized protein</fullName>
    </submittedName>
</protein>
<dbReference type="Proteomes" id="UP000241367">
    <property type="component" value="Segment"/>
</dbReference>
<dbReference type="EMBL" id="MG983742">
    <property type="protein sequence ID" value="AVO23040.1"/>
    <property type="molecule type" value="Genomic_DNA"/>
</dbReference>
<sequence length="115" mass="13436">MSKINLFEAYAKAYPNSLHTEKDVYFWIAWLCSEDYTVEQIFFALENADKIKLDLENLLEGLDGKQDYIANCQKILARMDSQGKETPLKYDSKNNVERINKQSWFGKGIARNLFE</sequence>